<keyword evidence="3" id="KW-1185">Reference proteome</keyword>
<protein>
    <recommendedName>
        <fullName evidence="4">Cohesin domain-containing protein</fullName>
    </recommendedName>
</protein>
<evidence type="ECO:0000313" key="2">
    <source>
        <dbReference type="EMBL" id="MBB6073692.1"/>
    </source>
</evidence>
<sequence length="179" mass="18781">MMNGIRGVRAGAAALALGTALAGCGDLLGTENRKPEEPPITFDEPGIYPVLVVARQTADSATLELHLKRVRVTERVASFQGELKFNAAALALGGVRVADGITGATNETQAGTLRFAGVATSGIDGSAVLTLSFATHAPVTAESFELDVEEIVASDDFMNLAPRLQMQGRHPRLTRTPLQ</sequence>
<dbReference type="RefSeq" id="WP_170035539.1">
    <property type="nucleotide sequence ID" value="NZ_JABDTL010000001.1"/>
</dbReference>
<reference evidence="2 3" key="1">
    <citation type="submission" date="2020-08" db="EMBL/GenBank/DDBJ databases">
        <title>Genomic Encyclopedia of Type Strains, Phase IV (KMG-IV): sequencing the most valuable type-strain genomes for metagenomic binning, comparative biology and taxonomic classification.</title>
        <authorList>
            <person name="Goeker M."/>
        </authorList>
    </citation>
    <scope>NUCLEOTIDE SEQUENCE [LARGE SCALE GENOMIC DNA]</scope>
    <source>
        <strain evidence="2 3">DSM 29007</strain>
    </source>
</reference>
<dbReference type="Gene3D" id="2.60.40.680">
    <property type="match status" value="1"/>
</dbReference>
<dbReference type="PROSITE" id="PS51257">
    <property type="entry name" value="PROKAR_LIPOPROTEIN"/>
    <property type="match status" value="1"/>
</dbReference>
<dbReference type="EMBL" id="JACHIA010000028">
    <property type="protein sequence ID" value="MBB6073692.1"/>
    <property type="molecule type" value="Genomic_DNA"/>
</dbReference>
<proteinExistence type="predicted"/>
<keyword evidence="1" id="KW-0732">Signal</keyword>
<feature type="chain" id="PRO_5032484456" description="Cohesin domain-containing protein" evidence="1">
    <location>
        <begin position="23"/>
        <end position="179"/>
    </location>
</feature>
<dbReference type="Proteomes" id="UP000582837">
    <property type="component" value="Unassembled WGS sequence"/>
</dbReference>
<evidence type="ECO:0008006" key="4">
    <source>
        <dbReference type="Google" id="ProtNLM"/>
    </source>
</evidence>
<evidence type="ECO:0000313" key="3">
    <source>
        <dbReference type="Proteomes" id="UP000582837"/>
    </source>
</evidence>
<gene>
    <name evidence="2" type="ORF">HNQ61_005363</name>
</gene>
<accession>A0A841H708</accession>
<feature type="signal peptide" evidence="1">
    <location>
        <begin position="1"/>
        <end position="22"/>
    </location>
</feature>
<organism evidence="2 3">
    <name type="scientific">Longimicrobium terrae</name>
    <dbReference type="NCBI Taxonomy" id="1639882"/>
    <lineage>
        <taxon>Bacteria</taxon>
        <taxon>Pseudomonadati</taxon>
        <taxon>Gemmatimonadota</taxon>
        <taxon>Longimicrobiia</taxon>
        <taxon>Longimicrobiales</taxon>
        <taxon>Longimicrobiaceae</taxon>
        <taxon>Longimicrobium</taxon>
    </lineage>
</organism>
<evidence type="ECO:0000256" key="1">
    <source>
        <dbReference type="SAM" id="SignalP"/>
    </source>
</evidence>
<name>A0A841H708_9BACT</name>
<dbReference type="AlphaFoldDB" id="A0A841H708"/>
<comment type="caution">
    <text evidence="2">The sequence shown here is derived from an EMBL/GenBank/DDBJ whole genome shotgun (WGS) entry which is preliminary data.</text>
</comment>